<dbReference type="EMBL" id="UESZ01000001">
    <property type="protein sequence ID" value="SSA33931.1"/>
    <property type="molecule type" value="Genomic_DNA"/>
</dbReference>
<dbReference type="RefSeq" id="WP_109684563.1">
    <property type="nucleotide sequence ID" value="NZ_QGDN01000001.1"/>
</dbReference>
<comment type="similarity">
    <text evidence="2">Belongs to the glycosyltransferase 2 family.</text>
</comment>
<dbReference type="Gene3D" id="3.90.550.10">
    <property type="entry name" value="Spore Coat Polysaccharide Biosynthesis Protein SpsA, Chain A"/>
    <property type="match status" value="1"/>
</dbReference>
<dbReference type="PANTHER" id="PTHR43179:SF12">
    <property type="entry name" value="GALACTOFURANOSYLTRANSFERASE GLFT2"/>
    <property type="match status" value="1"/>
</dbReference>
<evidence type="ECO:0000256" key="3">
    <source>
        <dbReference type="ARBA" id="ARBA00022676"/>
    </source>
</evidence>
<dbReference type="GO" id="GO:0016757">
    <property type="term" value="F:glycosyltransferase activity"/>
    <property type="evidence" value="ECO:0007669"/>
    <property type="project" value="UniProtKB-KW"/>
</dbReference>
<evidence type="ECO:0000256" key="4">
    <source>
        <dbReference type="ARBA" id="ARBA00022679"/>
    </source>
</evidence>
<evidence type="ECO:0000256" key="1">
    <source>
        <dbReference type="ARBA" id="ARBA00004776"/>
    </source>
</evidence>
<dbReference type="InterPro" id="IPR029044">
    <property type="entry name" value="Nucleotide-diphossugar_trans"/>
</dbReference>
<keyword evidence="3" id="KW-0328">Glycosyltransferase</keyword>
<dbReference type="AlphaFoldDB" id="A0A2Y8ZNC8"/>
<evidence type="ECO:0000313" key="6">
    <source>
        <dbReference type="Proteomes" id="UP000250028"/>
    </source>
</evidence>
<proteinExistence type="inferred from homology"/>
<dbReference type="SUPFAM" id="SSF53448">
    <property type="entry name" value="Nucleotide-diphospho-sugar transferases"/>
    <property type="match status" value="1"/>
</dbReference>
<reference evidence="6" key="1">
    <citation type="submission" date="2016-10" db="EMBL/GenBank/DDBJ databases">
        <authorList>
            <person name="Varghese N."/>
            <person name="Submissions S."/>
        </authorList>
    </citation>
    <scope>NUCLEOTIDE SEQUENCE [LARGE SCALE GENOMIC DNA]</scope>
    <source>
        <strain evidence="6">DSM 22951</strain>
    </source>
</reference>
<organism evidence="5 6">
    <name type="scientific">Branchiibius hedensis</name>
    <dbReference type="NCBI Taxonomy" id="672460"/>
    <lineage>
        <taxon>Bacteria</taxon>
        <taxon>Bacillati</taxon>
        <taxon>Actinomycetota</taxon>
        <taxon>Actinomycetes</taxon>
        <taxon>Micrococcales</taxon>
        <taxon>Dermacoccaceae</taxon>
        <taxon>Branchiibius</taxon>
    </lineage>
</organism>
<comment type="pathway">
    <text evidence="1">Cell wall biogenesis; cell wall polysaccharide biosynthesis.</text>
</comment>
<protein>
    <submittedName>
        <fullName evidence="5">Glycosyltransferase, GT2 family</fullName>
    </submittedName>
</protein>
<sequence>MDFGLVTIHFRRPEAIQELLAQSAHWDCPPAHTIVVDNSAGSVGLDGRGLAGCEIVPAPDNPGYAAAANIGIARLRELGVRYALVMTQEARLSAEGSRLLGAALANDPQAAVAAPILEYVSAPGVVFSAGGDLLADAQTRHRAQGEPRATLADPGAPYGVDWADGAVLLLDLDATARVGDFDTAYFLYVEEIDLQLALRTLGYRVLLVPQAIGWQEPGRYPTYLRFRNSRYLTDKFTGVLRPYPWRRVILRDAAKRVIGRGARWDLAAALQGVDAARCGRMGNPDAPPERVTILCEFTPEELHTGVAGRLRHAQAMYPDAQVRWVHDGPRSEVSLRNRLRAARTFEAPDDAGELIVLALGSPPMMQLARRLHRQGRTVRLDLSDSVLLQWRARLAAADPKLLAVGAWMIALHATSPMLPAAYISQRDNRADGVLNRLRPVEIIPASAPATVANLPAFRWPAQRVVCGGDFASFHNAAGLDLLCAAVRTAPVGIPVELFGPSAPARPLPDQVVYRGWAASTDQLLAGNSVAFISNRGGSGVPNKLCEAIAAGRPVIVHEELRDVVSQLAPAGAADVYWYDDLESLRTALVAVTERTAVAA</sequence>
<dbReference type="PANTHER" id="PTHR43179">
    <property type="entry name" value="RHAMNOSYLTRANSFERASE WBBL"/>
    <property type="match status" value="1"/>
</dbReference>
<keyword evidence="6" id="KW-1185">Reference proteome</keyword>
<accession>A0A2Y8ZNC8</accession>
<keyword evidence="4 5" id="KW-0808">Transferase</keyword>
<name>A0A2Y8ZNC8_9MICO</name>
<gene>
    <name evidence="5" type="ORF">SAMN04489750_1228</name>
</gene>
<evidence type="ECO:0000256" key="2">
    <source>
        <dbReference type="ARBA" id="ARBA00006739"/>
    </source>
</evidence>
<dbReference type="Proteomes" id="UP000250028">
    <property type="component" value="Unassembled WGS sequence"/>
</dbReference>
<dbReference type="OrthoDB" id="9771846at2"/>
<evidence type="ECO:0000313" key="5">
    <source>
        <dbReference type="EMBL" id="SSA33931.1"/>
    </source>
</evidence>